<sequence>MQPVTLLKAPISWAEEISVDLNDSSFSSGTIVVNQSKTVDIFKSPF</sequence>
<accession>A0ABU3SUZ4</accession>
<keyword evidence="2" id="KW-1185">Reference proteome</keyword>
<comment type="caution">
    <text evidence="1">The sequence shown here is derived from an EMBL/GenBank/DDBJ whole genome shotgun (WGS) entry which is preliminary data.</text>
</comment>
<dbReference type="RefSeq" id="WP_316025471.1">
    <property type="nucleotide sequence ID" value="NZ_JAWDIO010000002.1"/>
</dbReference>
<name>A0ABU3SUZ4_9ALTE</name>
<organism evidence="1 2">
    <name type="scientific">Paraglaciecola aquimarina</name>
    <dbReference type="NCBI Taxonomy" id="1235557"/>
    <lineage>
        <taxon>Bacteria</taxon>
        <taxon>Pseudomonadati</taxon>
        <taxon>Pseudomonadota</taxon>
        <taxon>Gammaproteobacteria</taxon>
        <taxon>Alteromonadales</taxon>
        <taxon>Alteromonadaceae</taxon>
        <taxon>Paraglaciecola</taxon>
    </lineage>
</organism>
<gene>
    <name evidence="1" type="ORF">RS130_07705</name>
</gene>
<evidence type="ECO:0000313" key="1">
    <source>
        <dbReference type="EMBL" id="MDU0353826.1"/>
    </source>
</evidence>
<protein>
    <submittedName>
        <fullName evidence="1">Uncharacterized protein</fullName>
    </submittedName>
</protein>
<proteinExistence type="predicted"/>
<dbReference type="Proteomes" id="UP001247805">
    <property type="component" value="Unassembled WGS sequence"/>
</dbReference>
<evidence type="ECO:0000313" key="2">
    <source>
        <dbReference type="Proteomes" id="UP001247805"/>
    </source>
</evidence>
<dbReference type="EMBL" id="JAWDIO010000002">
    <property type="protein sequence ID" value="MDU0353826.1"/>
    <property type="molecule type" value="Genomic_DNA"/>
</dbReference>
<reference evidence="1 2" key="1">
    <citation type="submission" date="2023-10" db="EMBL/GenBank/DDBJ databases">
        <title>Glaciecola aquimarina strain GGW-M5 nov., isolated from a coastal seawater.</title>
        <authorList>
            <person name="Bayburt H."/>
            <person name="Kim J.M."/>
            <person name="Choi B.J."/>
            <person name="Jeon C.O."/>
        </authorList>
    </citation>
    <scope>NUCLEOTIDE SEQUENCE [LARGE SCALE GENOMIC DNA]</scope>
    <source>
        <strain evidence="1 2">KCTC 32108</strain>
    </source>
</reference>